<evidence type="ECO:0000256" key="4">
    <source>
        <dbReference type="ARBA" id="ARBA00022833"/>
    </source>
</evidence>
<dbReference type="NCBIfam" id="NF040570">
    <property type="entry name" value="guided_TnpB"/>
    <property type="match status" value="1"/>
</dbReference>
<dbReference type="Pfam" id="PF12323">
    <property type="entry name" value="HTH_OrfB_IS605"/>
    <property type="match status" value="1"/>
</dbReference>
<evidence type="ECO:0000313" key="12">
    <source>
        <dbReference type="Proteomes" id="UP000051236"/>
    </source>
</evidence>
<dbReference type="STRING" id="1423734.FC83_GL001141"/>
<accession>A0A0R1XMK1</accession>
<proteinExistence type="inferred from homology"/>
<dbReference type="GO" id="GO:0032196">
    <property type="term" value="P:transposition"/>
    <property type="evidence" value="ECO:0007669"/>
    <property type="project" value="UniProtKB-KW"/>
</dbReference>
<feature type="domain" description="Transposase putative helix-turn-helix" evidence="10">
    <location>
        <begin position="7"/>
        <end position="47"/>
    </location>
</feature>
<dbReference type="Proteomes" id="UP000051236">
    <property type="component" value="Unassembled WGS sequence"/>
</dbReference>
<dbReference type="GO" id="GO:0046872">
    <property type="term" value="F:metal ion binding"/>
    <property type="evidence" value="ECO:0007669"/>
    <property type="project" value="UniProtKB-KW"/>
</dbReference>
<evidence type="ECO:0000259" key="10">
    <source>
        <dbReference type="Pfam" id="PF12323"/>
    </source>
</evidence>
<gene>
    <name evidence="11" type="ORF">FC83_GL001141</name>
</gene>
<dbReference type="InterPro" id="IPR001959">
    <property type="entry name" value="Transposase"/>
</dbReference>
<keyword evidence="6" id="KW-0233">DNA recombination</keyword>
<keyword evidence="4" id="KW-0862">Zinc</keyword>
<dbReference type="eggNOG" id="COG0675">
    <property type="taxonomic scope" value="Bacteria"/>
</dbReference>
<evidence type="ECO:0000256" key="5">
    <source>
        <dbReference type="ARBA" id="ARBA00023125"/>
    </source>
</evidence>
<name>A0A0R1XMK1_9LACO</name>
<dbReference type="Pfam" id="PF07282">
    <property type="entry name" value="Cas12f1-like_TNB"/>
    <property type="match status" value="1"/>
</dbReference>
<dbReference type="PATRIC" id="fig|1423734.3.peg.1153"/>
<evidence type="ECO:0000259" key="8">
    <source>
        <dbReference type="Pfam" id="PF01385"/>
    </source>
</evidence>
<dbReference type="InterPro" id="IPR021027">
    <property type="entry name" value="Transposase_put_HTH"/>
</dbReference>
<feature type="coiled-coil region" evidence="7">
    <location>
        <begin position="217"/>
        <end position="267"/>
    </location>
</feature>
<evidence type="ECO:0000313" key="11">
    <source>
        <dbReference type="EMBL" id="KRM31137.1"/>
    </source>
</evidence>
<protein>
    <submittedName>
        <fullName evidence="11">Transposase</fullName>
    </submittedName>
</protein>
<dbReference type="EMBL" id="AZGA01000084">
    <property type="protein sequence ID" value="KRM31137.1"/>
    <property type="molecule type" value="Genomic_DNA"/>
</dbReference>
<evidence type="ECO:0000256" key="6">
    <source>
        <dbReference type="ARBA" id="ARBA00023172"/>
    </source>
</evidence>
<dbReference type="InterPro" id="IPR010095">
    <property type="entry name" value="Cas12f1-like_TNB"/>
</dbReference>
<keyword evidence="3" id="KW-0479">Metal-binding</keyword>
<evidence type="ECO:0000259" key="9">
    <source>
        <dbReference type="Pfam" id="PF07282"/>
    </source>
</evidence>
<sequence length="403" mass="47178">MDRMPVKTHKIRCYPNAEIRTVIAELTDYNRFCWNQGLTTWNDMHEASLIMNDKKIRPSERSVRNELVQNKADWQYQRSARVLQTAIHRLHQAWQNFFNPNMPDTHRPKFHSKRDPKQSFTTDRATVNGKFLTLDRPHGTKHHFTAIKLAETLRFSGVIKAVTITKLGDKFYASIAVSVEDTPRPAFYESWDIAGIDLNVGHINWNDGEVNTFTPRMAVLHQRVKVYQKRLARKRRENPKHFRSKNYQRTQAKLNRTYQKINALQDDLIHKFSQQITKTFAVFCLEDLNVRGMKMSKDKVKNLQRSLFRRLRTAIEYKAAWQHQHVVIADRFFPSTQRCSNCGFIKTADSYGGKMTLRGDSIYHDHDIYRCYECGMVMNRDENAVQNLIAYAAGLPSERATVH</sequence>
<evidence type="ECO:0000256" key="3">
    <source>
        <dbReference type="ARBA" id="ARBA00022723"/>
    </source>
</evidence>
<comment type="caution">
    <text evidence="11">The sequence shown here is derived from an EMBL/GenBank/DDBJ whole genome shotgun (WGS) entry which is preliminary data.</text>
</comment>
<feature type="domain" description="Probable transposase IS891/IS1136/IS1341" evidence="8">
    <location>
        <begin position="177"/>
        <end position="294"/>
    </location>
</feature>
<evidence type="ECO:0000256" key="7">
    <source>
        <dbReference type="SAM" id="Coils"/>
    </source>
</evidence>
<keyword evidence="12" id="KW-1185">Reference proteome</keyword>
<comment type="similarity">
    <text evidence="1">In the C-terminal section; belongs to the transposase 35 family.</text>
</comment>
<keyword evidence="5" id="KW-0238">DNA-binding</keyword>
<dbReference type="GO" id="GO:0006310">
    <property type="term" value="P:DNA recombination"/>
    <property type="evidence" value="ECO:0007669"/>
    <property type="project" value="UniProtKB-KW"/>
</dbReference>
<dbReference type="GO" id="GO:0003677">
    <property type="term" value="F:DNA binding"/>
    <property type="evidence" value="ECO:0007669"/>
    <property type="project" value="UniProtKB-KW"/>
</dbReference>
<reference evidence="11 12" key="1">
    <citation type="journal article" date="2015" name="Genome Announc.">
        <title>Expanding the biotechnology potential of lactobacilli through comparative genomics of 213 strains and associated genera.</title>
        <authorList>
            <person name="Sun Z."/>
            <person name="Harris H.M."/>
            <person name="McCann A."/>
            <person name="Guo C."/>
            <person name="Argimon S."/>
            <person name="Zhang W."/>
            <person name="Yang X."/>
            <person name="Jeffery I.B."/>
            <person name="Cooney J.C."/>
            <person name="Kagawa T.F."/>
            <person name="Liu W."/>
            <person name="Song Y."/>
            <person name="Salvetti E."/>
            <person name="Wrobel A."/>
            <person name="Rasinkangas P."/>
            <person name="Parkhill J."/>
            <person name="Rea M.C."/>
            <person name="O'Sullivan O."/>
            <person name="Ritari J."/>
            <person name="Douillard F.P."/>
            <person name="Paul Ross R."/>
            <person name="Yang R."/>
            <person name="Briner A.E."/>
            <person name="Felis G.E."/>
            <person name="de Vos W.M."/>
            <person name="Barrangou R."/>
            <person name="Klaenhammer T.R."/>
            <person name="Caufield P.W."/>
            <person name="Cui Y."/>
            <person name="Zhang H."/>
            <person name="O'Toole P.W."/>
        </authorList>
    </citation>
    <scope>NUCLEOTIDE SEQUENCE [LARGE SCALE GENOMIC DNA]</scope>
    <source>
        <strain evidence="11 12">DSM 18527</strain>
    </source>
</reference>
<feature type="domain" description="Cas12f1-like TNB" evidence="9">
    <location>
        <begin position="308"/>
        <end position="388"/>
    </location>
</feature>
<evidence type="ECO:0000256" key="1">
    <source>
        <dbReference type="ARBA" id="ARBA00008761"/>
    </source>
</evidence>
<keyword evidence="7" id="KW-0175">Coiled coil</keyword>
<organism evidence="11 12">
    <name type="scientific">Agrilactobacillus composti DSM 18527 = JCM 14202</name>
    <dbReference type="NCBI Taxonomy" id="1423734"/>
    <lineage>
        <taxon>Bacteria</taxon>
        <taxon>Bacillati</taxon>
        <taxon>Bacillota</taxon>
        <taxon>Bacilli</taxon>
        <taxon>Lactobacillales</taxon>
        <taxon>Lactobacillaceae</taxon>
        <taxon>Agrilactobacillus</taxon>
    </lineage>
</organism>
<evidence type="ECO:0000256" key="2">
    <source>
        <dbReference type="ARBA" id="ARBA00022578"/>
    </source>
</evidence>
<dbReference type="Pfam" id="PF01385">
    <property type="entry name" value="OrfB_IS605"/>
    <property type="match status" value="1"/>
</dbReference>
<dbReference type="AlphaFoldDB" id="A0A0R1XMK1"/>
<keyword evidence="2" id="KW-0815">Transposition</keyword>